<comment type="caution">
    <text evidence="10">The sequence shown here is derived from an EMBL/GenBank/DDBJ whole genome shotgun (WGS) entry which is preliminary data.</text>
</comment>
<feature type="signal peptide" evidence="8">
    <location>
        <begin position="1"/>
        <end position="30"/>
    </location>
</feature>
<dbReference type="Pfam" id="PF05567">
    <property type="entry name" value="T4P_PilY1"/>
    <property type="match status" value="1"/>
</dbReference>
<evidence type="ECO:0000313" key="11">
    <source>
        <dbReference type="Proteomes" id="UP000037660"/>
    </source>
</evidence>
<comment type="similarity">
    <text evidence="2">Belongs to the PilY1 family.</text>
</comment>
<evidence type="ECO:0000256" key="6">
    <source>
        <dbReference type="ARBA" id="ARBA00023263"/>
    </source>
</evidence>
<keyword evidence="8" id="KW-0732">Signal</keyword>
<evidence type="ECO:0000256" key="1">
    <source>
        <dbReference type="ARBA" id="ARBA00004561"/>
    </source>
</evidence>
<dbReference type="SMART" id="SM00564">
    <property type="entry name" value="PQQ"/>
    <property type="match status" value="1"/>
</dbReference>
<dbReference type="GO" id="GO:0046872">
    <property type="term" value="F:metal ion binding"/>
    <property type="evidence" value="ECO:0007669"/>
    <property type="project" value="UniProtKB-KW"/>
</dbReference>
<keyword evidence="11" id="KW-1185">Reference proteome</keyword>
<feature type="domain" description="PilY1 beta-propeller" evidence="9">
    <location>
        <begin position="823"/>
        <end position="1134"/>
    </location>
</feature>
<keyword evidence="3" id="KW-1029">Fimbrium biogenesis</keyword>
<comment type="subcellular location">
    <subcellularLocation>
        <location evidence="1">Fimbrium</location>
    </subcellularLocation>
</comment>
<proteinExistence type="inferred from homology"/>
<feature type="compositionally biased region" description="Low complexity" evidence="7">
    <location>
        <begin position="1269"/>
        <end position="1278"/>
    </location>
</feature>
<reference evidence="10 11" key="2">
    <citation type="journal article" date="2016" name="Science">
        <title>A bacterium that degrades and assimilates poly(ethylene terephthalate).</title>
        <authorList>
            <person name="Yoshida S."/>
            <person name="Hiraga K."/>
            <person name="Takehana T."/>
            <person name="Taniguchi I."/>
            <person name="Yamaji H."/>
            <person name="Maeda Y."/>
            <person name="Toyohara K."/>
            <person name="Miyamoto K."/>
            <person name="Kimura Y."/>
            <person name="Oda K."/>
        </authorList>
    </citation>
    <scope>NUCLEOTIDE SEQUENCE [LARGE SCALE GENOMIC DNA]</scope>
    <source>
        <strain evidence="11">NBRC 110686 / TISTR 2288 / 201-F6</strain>
    </source>
</reference>
<sequence>MPDFPPFLRKATAPLLTGAVCAGLALPAGSAVTDIANEPVITRNNVSAKPNLMFILDDSGSMGWSYMPDELGDSNNDPLYGKYGYWSSQCNGLAYDPTVTYLPPLNADGTSFPAMSYTAAKDDGFVSTSSTVNLSGSAYYQYATTGTLQPKMGWTYSSTGAVDTTTTFYRECMSDIGATPGSSKFTRVNMDSATADQKINYANWRSYYARRIMLMRSAVGRAVQALDSSYRVGFSRINSTTITDGANFRDAKVFDATQKTNFYSSLYGAPVGGGTPLRGALSKIGRYYAKAHSGQTYDPVEYSCQRNYALLTTDGYWNLGGSPGVAESSSYGPIDLAGSNVGNTDAVERRPLYDGGTATVTEVTPTTTVTIRRTDTQVRTTTTERRTLYTYAGCGFLSYRRTATPQTRTLSYVTSTTSYSQQTLTSTRTVVTTNGAVTSDTTSNSTTTSVPADPPGSTSVSATTDSGFVNGVASTGTCQVYFSTPSSTATTSSTTTSNVVDPVTSVYNVTGPTVGATTTTTSVSGGTSNTLSDVANYYYRTDLRTAALGNCASRDASNNVTDVCENNVPATDNANPLADNNRAQHMTTFSIGLGVSGTLAYPGDLSALTSGTKSWPAPTTSISGSSGDARNIDDLWHTALNGRGQYYSALSATALSQAISGVVSAIREASGAGTAASFNTLAFVPGSGNRVYQAGYTTASWVGELRAYAVDGATGTVSNTAAWSAKELLDAKAPSSRNIYYRQPGTTVRRDFTYDNLNADGLAATHFANLCSKPIVASQCSGLGANLTAANSASNLVAYLRGDRTNETTNTVSPLYRTRANLLGDIINGAPVYVGKPPFNYTDAGYASFSAAQASRAPMVYVGANDGMLHAFSASTGQEMWAYVPTGVMANMYRLANVSYGNNHTYFVDGEPVVGDVYVGGVWKTILIGGLNAGGRMYYALDITDPANPQPLWEFTDTNLGLSYGNPVITKRQDGTWVVAFGSGLNNTNDGLGRLFVLNAYTGAKLLEIATTAGSAATPSGLAKINAWVDSGGNNTALRIYGGDLLGNLWRFDIDNRVQPNLGAIALGVLRSAGGAIQPITTKPELALIDGTYPVVAVGTGRYLGLSDITDTTPQAIYVLKDGLTAGSGLGNVRSNASVQRITTTNTSTAVSAATGTVDWSTANGWYLDLPSSGERVVANMAVASGVLTASTAVPSGDACTSGGSSWLYRINIASGRSATDGAPVGELYVRDAIIVGLTEAKLSDGSSVIYIKDSRGNQQLRQLPPPTDSSSSSTPRRTSWRELLN</sequence>
<evidence type="ECO:0000256" key="5">
    <source>
        <dbReference type="ARBA" id="ARBA00022837"/>
    </source>
</evidence>
<dbReference type="EMBL" id="BBYR01000011">
    <property type="protein sequence ID" value="GAP34814.1"/>
    <property type="molecule type" value="Genomic_DNA"/>
</dbReference>
<evidence type="ECO:0000256" key="4">
    <source>
        <dbReference type="ARBA" id="ARBA00022723"/>
    </source>
</evidence>
<accession>A0A0K8NX04</accession>
<dbReference type="SUPFAM" id="SSF50998">
    <property type="entry name" value="Quinoprotein alcohol dehydrogenase-like"/>
    <property type="match status" value="1"/>
</dbReference>
<organism evidence="10 11">
    <name type="scientific">Piscinibacter sakaiensis</name>
    <name type="common">Ideonella sakaiensis</name>
    <dbReference type="NCBI Taxonomy" id="1547922"/>
    <lineage>
        <taxon>Bacteria</taxon>
        <taxon>Pseudomonadati</taxon>
        <taxon>Pseudomonadota</taxon>
        <taxon>Betaproteobacteria</taxon>
        <taxon>Burkholderiales</taxon>
        <taxon>Sphaerotilaceae</taxon>
        <taxon>Piscinibacter</taxon>
    </lineage>
</organism>
<evidence type="ECO:0000256" key="2">
    <source>
        <dbReference type="ARBA" id="ARBA00008387"/>
    </source>
</evidence>
<evidence type="ECO:0000256" key="7">
    <source>
        <dbReference type="SAM" id="MobiDB-lite"/>
    </source>
</evidence>
<dbReference type="RefSeq" id="WP_054018917.1">
    <property type="nucleotide sequence ID" value="NZ_BBYR01000011.1"/>
</dbReference>
<feature type="region of interest" description="Disordered" evidence="7">
    <location>
        <begin position="1257"/>
        <end position="1286"/>
    </location>
</feature>
<dbReference type="GO" id="GO:0009289">
    <property type="term" value="C:pilus"/>
    <property type="evidence" value="ECO:0007669"/>
    <property type="project" value="UniProtKB-SubCell"/>
</dbReference>
<evidence type="ECO:0000256" key="8">
    <source>
        <dbReference type="SAM" id="SignalP"/>
    </source>
</evidence>
<evidence type="ECO:0000259" key="9">
    <source>
        <dbReference type="Pfam" id="PF05567"/>
    </source>
</evidence>
<dbReference type="Proteomes" id="UP000037660">
    <property type="component" value="Unassembled WGS sequence"/>
</dbReference>
<dbReference type="STRING" id="1547922.ISF6_0297"/>
<dbReference type="InterPro" id="IPR008707">
    <property type="entry name" value="B-propeller_PilY1"/>
</dbReference>
<feature type="compositionally biased region" description="Low complexity" evidence="7">
    <location>
        <begin position="435"/>
        <end position="449"/>
    </location>
</feature>
<dbReference type="InterPro" id="IPR018391">
    <property type="entry name" value="PQQ_b-propeller_rpt"/>
</dbReference>
<name>A0A0K8NX04_PISS1</name>
<keyword evidence="6" id="KW-0281">Fimbrium</keyword>
<dbReference type="OrthoDB" id="7156875at2"/>
<dbReference type="InterPro" id="IPR011047">
    <property type="entry name" value="Quinoprotein_ADH-like_sf"/>
</dbReference>
<protein>
    <submittedName>
        <fullName evidence="10">Type IV fimbrial biogenesis protein PilY1</fullName>
    </submittedName>
</protein>
<keyword evidence="4" id="KW-0479">Metal-binding</keyword>
<feature type="chain" id="PRO_5005513438" evidence="8">
    <location>
        <begin position="31"/>
        <end position="1286"/>
    </location>
</feature>
<gene>
    <name evidence="10" type="ORF">ISF6_0297</name>
</gene>
<dbReference type="Gene3D" id="2.40.128.630">
    <property type="match status" value="1"/>
</dbReference>
<evidence type="ECO:0000256" key="3">
    <source>
        <dbReference type="ARBA" id="ARBA00022558"/>
    </source>
</evidence>
<reference evidence="11" key="1">
    <citation type="submission" date="2015-07" db="EMBL/GenBank/DDBJ databases">
        <title>Discovery of a poly(ethylene terephthalate assimilation.</title>
        <authorList>
            <person name="Yoshida S."/>
            <person name="Hiraga K."/>
            <person name="Takehana T."/>
            <person name="Taniguchi I."/>
            <person name="Yamaji H."/>
            <person name="Maeda Y."/>
            <person name="Toyohara K."/>
            <person name="Miyamoto K."/>
            <person name="Kimura Y."/>
            <person name="Oda K."/>
        </authorList>
    </citation>
    <scope>NUCLEOTIDE SEQUENCE [LARGE SCALE GENOMIC DNA]</scope>
    <source>
        <strain evidence="11">NBRC 110686 / TISTR 2288 / 201-F6</strain>
    </source>
</reference>
<evidence type="ECO:0000313" key="10">
    <source>
        <dbReference type="EMBL" id="GAP34814.1"/>
    </source>
</evidence>
<feature type="region of interest" description="Disordered" evidence="7">
    <location>
        <begin position="435"/>
        <end position="461"/>
    </location>
</feature>
<keyword evidence="5" id="KW-0106">Calcium</keyword>